<dbReference type="InterPro" id="IPR002938">
    <property type="entry name" value="FAD-bd"/>
</dbReference>
<dbReference type="InterPro" id="IPR036188">
    <property type="entry name" value="FAD/NAD-bd_sf"/>
</dbReference>
<dbReference type="PANTHER" id="PTHR43004">
    <property type="entry name" value="TRK SYSTEM POTASSIUM UPTAKE PROTEIN"/>
    <property type="match status" value="1"/>
</dbReference>
<evidence type="ECO:0000256" key="3">
    <source>
        <dbReference type="ARBA" id="ARBA00022827"/>
    </source>
</evidence>
<dbReference type="RefSeq" id="WP_185780419.1">
    <property type="nucleotide sequence ID" value="NZ_JACJUU010000012.1"/>
</dbReference>
<dbReference type="Pfam" id="PF21274">
    <property type="entry name" value="Rng_hyd_C"/>
    <property type="match status" value="1"/>
</dbReference>
<keyword evidence="5" id="KW-0560">Oxidoreductase</keyword>
<dbReference type="Pfam" id="PF01494">
    <property type="entry name" value="FAD_binding_3"/>
    <property type="match status" value="1"/>
</dbReference>
<keyword evidence="2" id="KW-0285">Flavoprotein</keyword>
<evidence type="ECO:0000313" key="6">
    <source>
        <dbReference type="Proteomes" id="UP000545386"/>
    </source>
</evidence>
<proteinExistence type="predicted"/>
<organism evidence="5 6">
    <name type="scientific">Pusillimonas minor</name>
    <dbReference type="NCBI Taxonomy" id="2697024"/>
    <lineage>
        <taxon>Bacteria</taxon>
        <taxon>Pseudomonadati</taxon>
        <taxon>Pseudomonadota</taxon>
        <taxon>Betaproteobacteria</taxon>
        <taxon>Burkholderiales</taxon>
        <taxon>Alcaligenaceae</taxon>
        <taxon>Pusillimonas</taxon>
    </lineage>
</organism>
<dbReference type="AlphaFoldDB" id="A0A842HSG1"/>
<keyword evidence="5" id="KW-0503">Monooxygenase</keyword>
<feature type="domain" description="FAD-binding" evidence="4">
    <location>
        <begin position="4"/>
        <end position="361"/>
    </location>
</feature>
<keyword evidence="6" id="KW-1185">Reference proteome</keyword>
<dbReference type="InterPro" id="IPR050641">
    <property type="entry name" value="RIFMO-like"/>
</dbReference>
<evidence type="ECO:0000259" key="4">
    <source>
        <dbReference type="Pfam" id="PF01494"/>
    </source>
</evidence>
<dbReference type="Gene3D" id="3.40.30.120">
    <property type="match status" value="1"/>
</dbReference>
<gene>
    <name evidence="5" type="ORF">GTU67_12580</name>
</gene>
<protein>
    <submittedName>
        <fullName evidence="5">FAD-dependent monooxygenase</fullName>
    </submittedName>
</protein>
<dbReference type="GO" id="GO:0016709">
    <property type="term" value="F:oxidoreductase activity, acting on paired donors, with incorporation or reduction of molecular oxygen, NAD(P)H as one donor, and incorporation of one atom of oxygen"/>
    <property type="evidence" value="ECO:0007669"/>
    <property type="project" value="UniProtKB-ARBA"/>
</dbReference>
<comment type="cofactor">
    <cofactor evidence="1">
        <name>FAD</name>
        <dbReference type="ChEBI" id="CHEBI:57692"/>
    </cofactor>
</comment>
<dbReference type="SUPFAM" id="SSF51905">
    <property type="entry name" value="FAD/NAD(P)-binding domain"/>
    <property type="match status" value="1"/>
</dbReference>
<evidence type="ECO:0000256" key="2">
    <source>
        <dbReference type="ARBA" id="ARBA00022630"/>
    </source>
</evidence>
<dbReference type="Proteomes" id="UP000545386">
    <property type="component" value="Unassembled WGS sequence"/>
</dbReference>
<evidence type="ECO:0000313" key="5">
    <source>
        <dbReference type="EMBL" id="MBC2770744.1"/>
    </source>
</evidence>
<evidence type="ECO:0000256" key="1">
    <source>
        <dbReference type="ARBA" id="ARBA00001974"/>
    </source>
</evidence>
<dbReference type="EMBL" id="JACJUU010000012">
    <property type="protein sequence ID" value="MBC2770744.1"/>
    <property type="molecule type" value="Genomic_DNA"/>
</dbReference>
<name>A0A842HSG1_9BURK</name>
<dbReference type="Gene3D" id="3.30.9.10">
    <property type="entry name" value="D-Amino Acid Oxidase, subunit A, domain 2"/>
    <property type="match status" value="1"/>
</dbReference>
<dbReference type="Gene3D" id="3.50.50.60">
    <property type="entry name" value="FAD/NAD(P)-binding domain"/>
    <property type="match status" value="1"/>
</dbReference>
<reference evidence="5 6" key="1">
    <citation type="submission" date="2020-08" db="EMBL/GenBank/DDBJ databases">
        <title>Paraeoetvoesia sp. YC-7-48 draft genome sequence.</title>
        <authorList>
            <person name="Yao L."/>
        </authorList>
    </citation>
    <scope>NUCLEOTIDE SEQUENCE [LARGE SCALE GENOMIC DNA]</scope>
    <source>
        <strain evidence="6">YC-7-48</strain>
    </source>
</reference>
<sequence length="549" mass="59215">MTHTDVLVIGGSLVGLSAAAMLAHQGISCLCIERHQGTAIHPRAGHFHLRTLEAFRAIGLEAAVRKASEAQFDPDGGINAVESLAGREIAQYIANLNAGVEQYSPSRRLFMTQQSLEPLLRERAQELGAALNYSTELVDFTQDDQGVTARVRHLDTGKEDSIRAKYMIAADGNRSPVRHKLGIDMTGHGELSHSVTLYFKADCSRWLEGRNLGVIYVNNDKLRGFFRMVRSGEAGFLVVNTAGDISDPQAHNIADVITPQRAEALVRDGIGDATVPIAIEDIARWRAVADVATAFSNQRVFLAGDAAHVVPPTGGFGGNTGVQDAHNLCWKLALVIKGIAAPALLSTYDAERRPVCALTIEQAYTRYVLRIHPERDRTGMQPLVDDLNMEIGYLYRSAAIATLKEDHNLVYEDPRTATGRPGSRAPHLRLNHNGTPCAVLDLAAKDHLLLCGAAGRKWAEAAAGAAKILGLPLAVHVLNAESPANTESVGNPTGSLQDVEHQFESRYQVSSSGAVLIRPDGFIAWKAPSDENARPGYMEDVLACALGRG</sequence>
<dbReference type="PRINTS" id="PR00420">
    <property type="entry name" value="RNGMNOXGNASE"/>
</dbReference>
<comment type="caution">
    <text evidence="5">The sequence shown here is derived from an EMBL/GenBank/DDBJ whole genome shotgun (WGS) entry which is preliminary data.</text>
</comment>
<accession>A0A842HSG1</accession>
<dbReference type="GO" id="GO:0071949">
    <property type="term" value="F:FAD binding"/>
    <property type="evidence" value="ECO:0007669"/>
    <property type="project" value="InterPro"/>
</dbReference>
<dbReference type="PANTHER" id="PTHR43004:SF19">
    <property type="entry name" value="BINDING MONOOXYGENASE, PUTATIVE (JCVI)-RELATED"/>
    <property type="match status" value="1"/>
</dbReference>
<keyword evidence="3" id="KW-0274">FAD</keyword>